<evidence type="ECO:0000313" key="5">
    <source>
        <dbReference type="EMBL" id="OAQ64582.1"/>
    </source>
</evidence>
<organism evidence="5 6">
    <name type="scientific">Pochonia chlamydosporia 170</name>
    <dbReference type="NCBI Taxonomy" id="1380566"/>
    <lineage>
        <taxon>Eukaryota</taxon>
        <taxon>Fungi</taxon>
        <taxon>Dikarya</taxon>
        <taxon>Ascomycota</taxon>
        <taxon>Pezizomycotina</taxon>
        <taxon>Sordariomycetes</taxon>
        <taxon>Hypocreomycetidae</taxon>
        <taxon>Hypocreales</taxon>
        <taxon>Clavicipitaceae</taxon>
        <taxon>Pochonia</taxon>
    </lineage>
</organism>
<name>A0A179FGC8_METCM</name>
<dbReference type="InterPro" id="IPR050309">
    <property type="entry name" value="Type-B_Carboxylest/Lipase"/>
</dbReference>
<keyword evidence="2 3" id="KW-0378">Hydrolase</keyword>
<comment type="caution">
    <text evidence="5">The sequence shown here is derived from an EMBL/GenBank/DDBJ whole genome shotgun (WGS) entry which is preliminary data.</text>
</comment>
<feature type="signal peptide" evidence="3">
    <location>
        <begin position="1"/>
        <end position="22"/>
    </location>
</feature>
<dbReference type="PANTHER" id="PTHR11559">
    <property type="entry name" value="CARBOXYLESTERASE"/>
    <property type="match status" value="1"/>
</dbReference>
<keyword evidence="3" id="KW-0732">Signal</keyword>
<keyword evidence="6" id="KW-1185">Reference proteome</keyword>
<reference evidence="5 6" key="1">
    <citation type="journal article" date="2016" name="PLoS Pathog.">
        <title>Biosynthesis of antibiotic leucinostatins in bio-control fungus Purpureocillium lilacinum and their inhibition on phytophthora revealed by genome mining.</title>
        <authorList>
            <person name="Wang G."/>
            <person name="Liu Z."/>
            <person name="Lin R."/>
            <person name="Li E."/>
            <person name="Mao Z."/>
            <person name="Ling J."/>
            <person name="Yang Y."/>
            <person name="Yin W.B."/>
            <person name="Xie B."/>
        </authorList>
    </citation>
    <scope>NUCLEOTIDE SEQUENCE [LARGE SCALE GENOMIC DNA]</scope>
    <source>
        <strain evidence="5">170</strain>
    </source>
</reference>
<feature type="domain" description="Carboxylesterase type B" evidence="4">
    <location>
        <begin position="47"/>
        <end position="520"/>
    </location>
</feature>
<gene>
    <name evidence="5" type="ORF">VFPPC_05838</name>
</gene>
<dbReference type="AlphaFoldDB" id="A0A179FGC8"/>
<evidence type="ECO:0000313" key="6">
    <source>
        <dbReference type="Proteomes" id="UP000078397"/>
    </source>
</evidence>
<dbReference type="PROSITE" id="PS00122">
    <property type="entry name" value="CARBOXYLESTERASE_B_1"/>
    <property type="match status" value="1"/>
</dbReference>
<protein>
    <recommendedName>
        <fullName evidence="3">Carboxylic ester hydrolase</fullName>
        <ecNumber evidence="3">3.1.1.-</ecNumber>
    </recommendedName>
</protein>
<feature type="chain" id="PRO_5007950172" description="Carboxylic ester hydrolase" evidence="3">
    <location>
        <begin position="23"/>
        <end position="566"/>
    </location>
</feature>
<dbReference type="SUPFAM" id="SSF53474">
    <property type="entry name" value="alpha/beta-Hydrolases"/>
    <property type="match status" value="1"/>
</dbReference>
<sequence>MRLIQLDTLYLVIVAIPIRVLGSGPSGFPTIDLGYARHVPTFINTTSQYNISYATYRNIRFAQPPTGDLRFKLPVTPPPAADGIQDGNVPLNSTNCIQTVPHWLTSPPGINGTTWGNEDCLFVDVVIPEGLSPAPAGTGVPVLHWLYGGGFFFGAKDNGGNPAALFDAMAPDKKFIIVASNYRLGPLGWLSSDTEPTMDRNVGLYDAWAGLKWTKQYIYMFGGNPEKVTVMGQSAGGGIIQHFLAVDAQTGSAPFSQAVLSSPGYRPHVNRSEEVTGIYNIFLNATNCTNVDCLRKLPSEELKKANSYMMLEQGTGEFGGPSIGFGPVIDGNLVRDVPDRVLNNITSPRRGLGNVKRVIAGGMRNDGIGNPSNETWADFLKIFARTPSSSTISTIQSLYSNDTDLSPVSSSGILARTTFDKFYGDIIYECHSYFAAKYWSKGKNDSATTVPPTSATGFESYRYDESVPPAIHGDDMNYYFYDKAVAAVDKAVVPEVAKKFQNYLRRFILGEDMQGWPEYSAKGLESPSWVNITGNGFEVIVGGYESVRGKRCETIVALFDKAEDGW</sequence>
<dbReference type="RefSeq" id="XP_018141896.1">
    <property type="nucleotide sequence ID" value="XM_018284965.1"/>
</dbReference>
<dbReference type="EMBL" id="LSBJ02000005">
    <property type="protein sequence ID" value="OAQ64582.1"/>
    <property type="molecule type" value="Genomic_DNA"/>
</dbReference>
<dbReference type="InterPro" id="IPR029058">
    <property type="entry name" value="AB_hydrolase_fold"/>
</dbReference>
<dbReference type="GeneID" id="28848959"/>
<dbReference type="GO" id="GO:0016787">
    <property type="term" value="F:hydrolase activity"/>
    <property type="evidence" value="ECO:0007669"/>
    <property type="project" value="UniProtKB-KW"/>
</dbReference>
<comment type="similarity">
    <text evidence="1 3">Belongs to the type-B carboxylesterase/lipase family.</text>
</comment>
<proteinExistence type="inferred from homology"/>
<dbReference type="Proteomes" id="UP000078397">
    <property type="component" value="Unassembled WGS sequence"/>
</dbReference>
<dbReference type="EC" id="3.1.1.-" evidence="3"/>
<evidence type="ECO:0000256" key="1">
    <source>
        <dbReference type="ARBA" id="ARBA00005964"/>
    </source>
</evidence>
<dbReference type="InterPro" id="IPR002018">
    <property type="entry name" value="CarbesteraseB"/>
</dbReference>
<evidence type="ECO:0000256" key="3">
    <source>
        <dbReference type="RuleBase" id="RU361235"/>
    </source>
</evidence>
<dbReference type="Gene3D" id="3.40.50.1820">
    <property type="entry name" value="alpha/beta hydrolase"/>
    <property type="match status" value="1"/>
</dbReference>
<dbReference type="STRING" id="1380566.A0A179FGC8"/>
<dbReference type="InterPro" id="IPR019819">
    <property type="entry name" value="Carboxylesterase_B_CS"/>
</dbReference>
<evidence type="ECO:0000256" key="2">
    <source>
        <dbReference type="ARBA" id="ARBA00022801"/>
    </source>
</evidence>
<evidence type="ECO:0000259" key="4">
    <source>
        <dbReference type="Pfam" id="PF00135"/>
    </source>
</evidence>
<accession>A0A179FGC8</accession>
<dbReference type="PROSITE" id="PS00941">
    <property type="entry name" value="CARBOXYLESTERASE_B_2"/>
    <property type="match status" value="1"/>
</dbReference>
<dbReference type="ESTHER" id="metcm-a0a179fgc8">
    <property type="family name" value="Fungal_carboxylesterase_lipase"/>
</dbReference>
<dbReference type="OrthoDB" id="408631at2759"/>
<dbReference type="KEGG" id="pchm:VFPPC_05838"/>
<dbReference type="Pfam" id="PF00135">
    <property type="entry name" value="COesterase"/>
    <property type="match status" value="1"/>
</dbReference>
<dbReference type="InterPro" id="IPR019826">
    <property type="entry name" value="Carboxylesterase_B_AS"/>
</dbReference>